<gene>
    <name evidence="2" type="ORF">BBAD15_g1907</name>
</gene>
<dbReference type="HOGENOM" id="CLU_2483031_0_0_1"/>
<evidence type="ECO:0000313" key="2">
    <source>
        <dbReference type="EMBL" id="KGQ12355.1"/>
    </source>
</evidence>
<sequence length="87" mass="8866">MPPPALPQPPADDVLVEEAGAPDLAGDKGGAKHAEEEARGVEARGGADERGEPDGEAPGEEQAEEDAARPELVTQWAGGEPEEEGGD</sequence>
<protein>
    <submittedName>
        <fullName evidence="2">Uncharacterized protein</fullName>
    </submittedName>
</protein>
<feature type="compositionally biased region" description="Acidic residues" evidence="1">
    <location>
        <begin position="54"/>
        <end position="65"/>
    </location>
</feature>
<feature type="compositionally biased region" description="Pro residues" evidence="1">
    <location>
        <begin position="1"/>
        <end position="10"/>
    </location>
</feature>
<proteinExistence type="predicted"/>
<dbReference type="EMBL" id="ANFO01000124">
    <property type="protein sequence ID" value="KGQ12355.1"/>
    <property type="molecule type" value="Genomic_DNA"/>
</dbReference>
<evidence type="ECO:0000256" key="1">
    <source>
        <dbReference type="SAM" id="MobiDB-lite"/>
    </source>
</evidence>
<accession>A0A0A2W1P4</accession>
<feature type="region of interest" description="Disordered" evidence="1">
    <location>
        <begin position="1"/>
        <end position="87"/>
    </location>
</feature>
<feature type="compositionally biased region" description="Basic and acidic residues" evidence="1">
    <location>
        <begin position="25"/>
        <end position="53"/>
    </location>
</feature>
<dbReference type="Proteomes" id="UP000030106">
    <property type="component" value="Unassembled WGS sequence"/>
</dbReference>
<name>A0A0A2W1P4_BEABA</name>
<organism evidence="2 3">
    <name type="scientific">Beauveria bassiana D1-5</name>
    <dbReference type="NCBI Taxonomy" id="1245745"/>
    <lineage>
        <taxon>Eukaryota</taxon>
        <taxon>Fungi</taxon>
        <taxon>Dikarya</taxon>
        <taxon>Ascomycota</taxon>
        <taxon>Pezizomycotina</taxon>
        <taxon>Sordariomycetes</taxon>
        <taxon>Hypocreomycetidae</taxon>
        <taxon>Hypocreales</taxon>
        <taxon>Cordycipitaceae</taxon>
        <taxon>Beauveria</taxon>
    </lineage>
</organism>
<evidence type="ECO:0000313" key="3">
    <source>
        <dbReference type="Proteomes" id="UP000030106"/>
    </source>
</evidence>
<reference evidence="2 3" key="1">
    <citation type="submission" date="2012-10" db="EMBL/GenBank/DDBJ databases">
        <title>Genome sequencing and analysis of entomopathogenic fungi Beauveria bassiana D1-5.</title>
        <authorList>
            <person name="Li Q."/>
            <person name="Wang L."/>
            <person name="Zhang Z."/>
            <person name="Wang Q."/>
            <person name="Ren J."/>
            <person name="Wang M."/>
            <person name="Xu W."/>
            <person name="Wang J."/>
            <person name="Lu Y."/>
            <person name="Du Q."/>
            <person name="Sun Z."/>
        </authorList>
    </citation>
    <scope>NUCLEOTIDE SEQUENCE [LARGE SCALE GENOMIC DNA]</scope>
    <source>
        <strain evidence="2 3">D1-5</strain>
    </source>
</reference>
<dbReference type="AlphaFoldDB" id="A0A0A2W1P4"/>
<comment type="caution">
    <text evidence="2">The sequence shown here is derived from an EMBL/GenBank/DDBJ whole genome shotgun (WGS) entry which is preliminary data.</text>
</comment>